<dbReference type="SUPFAM" id="SSF54556">
    <property type="entry name" value="Chitinase insertion domain"/>
    <property type="match status" value="1"/>
</dbReference>
<dbReference type="InterPro" id="IPR050314">
    <property type="entry name" value="Glycosyl_Hydrlase_18"/>
</dbReference>
<dbReference type="InterPro" id="IPR001223">
    <property type="entry name" value="Glyco_hydro18_cat"/>
</dbReference>
<feature type="region of interest" description="Disordered" evidence="13">
    <location>
        <begin position="1220"/>
        <end position="1374"/>
    </location>
</feature>
<keyword evidence="8" id="KW-1015">Disulfide bond</keyword>
<evidence type="ECO:0000256" key="2">
    <source>
        <dbReference type="ARBA" id="ARBA00009121"/>
    </source>
</evidence>
<feature type="signal peptide" evidence="14">
    <location>
        <begin position="1"/>
        <end position="19"/>
    </location>
</feature>
<dbReference type="SUPFAM" id="SSF51445">
    <property type="entry name" value="(Trans)glycosidases"/>
    <property type="match status" value="1"/>
</dbReference>
<feature type="compositionally biased region" description="Polar residues" evidence="13">
    <location>
        <begin position="699"/>
        <end position="724"/>
    </location>
</feature>
<dbReference type="FunFam" id="3.10.50.10:FF:000004">
    <property type="entry name" value="Chitinase 5"/>
    <property type="match status" value="1"/>
</dbReference>
<dbReference type="PANTHER" id="PTHR11177:SF399">
    <property type="entry name" value="CHITINASE 6, ISOFORM C"/>
    <property type="match status" value="1"/>
</dbReference>
<dbReference type="PROSITE" id="PS51910">
    <property type="entry name" value="GH18_2"/>
    <property type="match status" value="1"/>
</dbReference>
<dbReference type="Gene3D" id="3.10.50.10">
    <property type="match status" value="1"/>
</dbReference>
<protein>
    <recommendedName>
        <fullName evidence="3">chitinase</fullName>
        <ecNumber evidence="3">3.2.1.14</ecNumber>
    </recommendedName>
</protein>
<dbReference type="KEGG" id="hazt:108681426"/>
<feature type="compositionally biased region" description="Low complexity" evidence="13">
    <location>
        <begin position="1339"/>
        <end position="1354"/>
    </location>
</feature>
<feature type="compositionally biased region" description="Low complexity" evidence="13">
    <location>
        <begin position="965"/>
        <end position="986"/>
    </location>
</feature>
<dbReference type="EC" id="3.2.1.14" evidence="3"/>
<keyword evidence="9" id="KW-0119">Carbohydrate metabolism</keyword>
<feature type="domain" description="GH18" evidence="16">
    <location>
        <begin position="58"/>
        <end position="434"/>
    </location>
</feature>
<dbReference type="CDD" id="cd02872">
    <property type="entry name" value="GH18_chitolectin_chitotriosidase"/>
    <property type="match status" value="1"/>
</dbReference>
<keyword evidence="6 12" id="KW-0378">Hydrolase</keyword>
<feature type="region of interest" description="Disordered" evidence="13">
    <location>
        <begin position="800"/>
        <end position="838"/>
    </location>
</feature>
<dbReference type="GO" id="GO:0008843">
    <property type="term" value="F:endochitinase activity"/>
    <property type="evidence" value="ECO:0007669"/>
    <property type="project" value="UniProtKB-EC"/>
</dbReference>
<feature type="region of interest" description="Disordered" evidence="13">
    <location>
        <begin position="859"/>
        <end position="896"/>
    </location>
</feature>
<feature type="region of interest" description="Disordered" evidence="13">
    <location>
        <begin position="32"/>
        <end position="55"/>
    </location>
</feature>
<dbReference type="PROSITE" id="PS50940">
    <property type="entry name" value="CHIT_BIND_II"/>
    <property type="match status" value="2"/>
</dbReference>
<dbReference type="InterPro" id="IPR017853">
    <property type="entry name" value="GH"/>
</dbReference>
<keyword evidence="10 12" id="KW-0326">Glycosidase</keyword>
<feature type="compositionally biased region" description="Low complexity" evidence="13">
    <location>
        <begin position="763"/>
        <end position="776"/>
    </location>
</feature>
<evidence type="ECO:0000256" key="10">
    <source>
        <dbReference type="ARBA" id="ARBA00023295"/>
    </source>
</evidence>
<dbReference type="GO" id="GO:0000272">
    <property type="term" value="P:polysaccharide catabolic process"/>
    <property type="evidence" value="ECO:0007669"/>
    <property type="project" value="UniProtKB-KW"/>
</dbReference>
<evidence type="ECO:0000256" key="12">
    <source>
        <dbReference type="RuleBase" id="RU000489"/>
    </source>
</evidence>
<evidence type="ECO:0000256" key="8">
    <source>
        <dbReference type="ARBA" id="ARBA00023157"/>
    </source>
</evidence>
<dbReference type="SMART" id="SM00636">
    <property type="entry name" value="Glyco_18"/>
    <property type="match status" value="1"/>
</dbReference>
<comment type="similarity">
    <text evidence="2">Belongs to the glycosyl hydrolase 18 family. Chitinase class II subfamily.</text>
</comment>
<dbReference type="Proteomes" id="UP000694843">
    <property type="component" value="Unplaced"/>
</dbReference>
<feature type="compositionally biased region" description="Basic and acidic residues" evidence="13">
    <location>
        <begin position="1310"/>
        <end position="1328"/>
    </location>
</feature>
<feature type="compositionally biased region" description="Polar residues" evidence="13">
    <location>
        <begin position="1000"/>
        <end position="1029"/>
    </location>
</feature>
<feature type="region of interest" description="Disordered" evidence="13">
    <location>
        <begin position="569"/>
        <end position="776"/>
    </location>
</feature>
<evidence type="ECO:0000256" key="6">
    <source>
        <dbReference type="ARBA" id="ARBA00022801"/>
    </source>
</evidence>
<reference evidence="18" key="1">
    <citation type="submission" date="2025-08" db="UniProtKB">
        <authorList>
            <consortium name="RefSeq"/>
        </authorList>
    </citation>
    <scope>IDENTIFICATION</scope>
</reference>
<keyword evidence="11" id="KW-0624">Polysaccharide degradation</keyword>
<feature type="compositionally biased region" description="Polar residues" evidence="13">
    <location>
        <begin position="733"/>
        <end position="757"/>
    </location>
</feature>
<dbReference type="InterPro" id="IPR002557">
    <property type="entry name" value="Chitin-bd_dom"/>
</dbReference>
<feature type="domain" description="Chitin-binding type-2" evidence="15">
    <location>
        <begin position="467"/>
        <end position="525"/>
    </location>
</feature>
<dbReference type="RefSeq" id="XP_018025941.1">
    <property type="nucleotide sequence ID" value="XM_018170452.2"/>
</dbReference>
<name>A0A8B7PKP2_HYAAZ</name>
<organism evidence="17 18">
    <name type="scientific">Hyalella azteca</name>
    <name type="common">Amphipod</name>
    <dbReference type="NCBI Taxonomy" id="294128"/>
    <lineage>
        <taxon>Eukaryota</taxon>
        <taxon>Metazoa</taxon>
        <taxon>Ecdysozoa</taxon>
        <taxon>Arthropoda</taxon>
        <taxon>Crustacea</taxon>
        <taxon>Multicrustacea</taxon>
        <taxon>Malacostraca</taxon>
        <taxon>Eumalacostraca</taxon>
        <taxon>Peracarida</taxon>
        <taxon>Amphipoda</taxon>
        <taxon>Senticaudata</taxon>
        <taxon>Talitrida</taxon>
        <taxon>Talitroidea</taxon>
        <taxon>Hyalellidae</taxon>
        <taxon>Hyalella</taxon>
    </lineage>
</organism>
<dbReference type="Pfam" id="PF01607">
    <property type="entry name" value="CBM_14"/>
    <property type="match status" value="2"/>
</dbReference>
<evidence type="ECO:0000259" key="16">
    <source>
        <dbReference type="PROSITE" id="PS51910"/>
    </source>
</evidence>
<evidence type="ECO:0000256" key="13">
    <source>
        <dbReference type="SAM" id="MobiDB-lite"/>
    </source>
</evidence>
<dbReference type="Gene3D" id="3.20.20.80">
    <property type="entry name" value="Glycosidases"/>
    <property type="match status" value="1"/>
</dbReference>
<dbReference type="GO" id="GO:0005576">
    <property type="term" value="C:extracellular region"/>
    <property type="evidence" value="ECO:0007669"/>
    <property type="project" value="InterPro"/>
</dbReference>
<dbReference type="SMART" id="SM00494">
    <property type="entry name" value="ChtBD2"/>
    <property type="match status" value="2"/>
</dbReference>
<feature type="compositionally biased region" description="Basic residues" evidence="13">
    <location>
        <begin position="1357"/>
        <end position="1366"/>
    </location>
</feature>
<evidence type="ECO:0000256" key="5">
    <source>
        <dbReference type="ARBA" id="ARBA00022729"/>
    </source>
</evidence>
<dbReference type="Gene3D" id="2.170.140.10">
    <property type="entry name" value="Chitin binding domain"/>
    <property type="match status" value="2"/>
</dbReference>
<evidence type="ECO:0000256" key="4">
    <source>
        <dbReference type="ARBA" id="ARBA00022669"/>
    </source>
</evidence>
<evidence type="ECO:0000256" key="1">
    <source>
        <dbReference type="ARBA" id="ARBA00000822"/>
    </source>
</evidence>
<feature type="compositionally biased region" description="Basic and acidic residues" evidence="13">
    <location>
        <begin position="1277"/>
        <end position="1287"/>
    </location>
</feature>
<dbReference type="OrthoDB" id="73875at2759"/>
<dbReference type="PROSITE" id="PS01095">
    <property type="entry name" value="GH18_1"/>
    <property type="match status" value="1"/>
</dbReference>
<dbReference type="InterPro" id="IPR036508">
    <property type="entry name" value="Chitin-bd_dom_sf"/>
</dbReference>
<keyword evidence="7" id="KW-0146">Chitin degradation</keyword>
<evidence type="ECO:0000256" key="11">
    <source>
        <dbReference type="ARBA" id="ARBA00023326"/>
    </source>
</evidence>
<feature type="compositionally biased region" description="Basic and acidic residues" evidence="13">
    <location>
        <begin position="944"/>
        <end position="956"/>
    </location>
</feature>
<keyword evidence="5 14" id="KW-0732">Signal</keyword>
<evidence type="ECO:0000313" key="18">
    <source>
        <dbReference type="RefSeq" id="XP_018025941.1"/>
    </source>
</evidence>
<dbReference type="FunFam" id="3.20.20.80:FF:000007">
    <property type="entry name" value="Acidic mammalian chitinase"/>
    <property type="match status" value="1"/>
</dbReference>
<feature type="domain" description="Chitin-binding type-2" evidence="15">
    <location>
        <begin position="1415"/>
        <end position="1474"/>
    </location>
</feature>
<feature type="region of interest" description="Disordered" evidence="13">
    <location>
        <begin position="934"/>
        <end position="1136"/>
    </location>
</feature>
<dbReference type="OMA" id="NIHANRN"/>
<proteinExistence type="inferred from homology"/>
<feature type="compositionally biased region" description="Low complexity" evidence="13">
    <location>
        <begin position="1071"/>
        <end position="1081"/>
    </location>
</feature>
<dbReference type="SUPFAM" id="SSF57625">
    <property type="entry name" value="Invertebrate chitin-binding proteins"/>
    <property type="match status" value="2"/>
</dbReference>
<keyword evidence="4" id="KW-0147">Chitin-binding</keyword>
<feature type="chain" id="PRO_5034908826" description="chitinase" evidence="14">
    <location>
        <begin position="20"/>
        <end position="1477"/>
    </location>
</feature>
<gene>
    <name evidence="18" type="primary">LOC108681426</name>
</gene>
<dbReference type="InterPro" id="IPR001579">
    <property type="entry name" value="Glyco_hydro_18_chit_AS"/>
</dbReference>
<dbReference type="GO" id="GO:0008061">
    <property type="term" value="F:chitin binding"/>
    <property type="evidence" value="ECO:0007669"/>
    <property type="project" value="UniProtKB-KW"/>
</dbReference>
<sequence length="1477" mass="161099">MLQLLKLTLLLGLALAIAAQDPSDRAVRRVLARKPGSTPRRKVKPSENQLTDPTPPGERVVCYYTNWSVYRKGVAKFLPGHINPYLCTHLVYAFAGLNDDFEMTTFDSYQDIDKGGYAQFKSLKQHNKALRNLIAVGGWNEGSARFSELVSTADTRKVFIDSAIRHMRKYSFDGLDLDWEYPASRAGSTPEDKENYVLLVKELKEAFEAEAAQSGKARLLLTMAVPAGQDTIDKGFDVPALNTHLDFFNILNYDYYSTLSPSANNHAPLLPLPGTSEYEDGYKLNVDWTVKYYLQLGADRLKLVVGIPTYGRSFTLADAAFSDYGSAALGPGTAGNYTSEDGFMAFYEVCEAMSVGGWAAQKPFPRSMGPFAHKDDQWVGYDDEGIVATKAAYVRDNGLGGIMFWSLDTDDFHGVCSGRPYLLVETGKAALLSDAHTQLNALDAGSKWTSDLFSTPAPPTTPSPVPSFTCKREGFHPNPDNCHQYYWCLASGGDLTAHAFTCPSGLVFSKTVDGCEHPERARCDEKKKRGGAGDTSATPTIPTTTPFPAFDYDYYYEYDDQDYVDAPAATNAGGSARVTTTTTTTTAKPVRNSGGPQFALTASEGAAENSVADDTRAKSRSRPQYQSISRDRSQVAPVDAEVEDPAGSGGSNARRPPVYTNIQRDRPSTEAPLQGDADYPDGSVTPSSRLNYVTIARQRPSTTEPTAGNQAPGSHDSPSQSDLQYVTIRRSRPSTPSPDVTTEQASNLLSVDSSSFRQRPARIETATETTTTTTTTPRPARIVVPDALLQPVTPSVIHRLNLDPRKKQRQKPQTVPLSRERSRSSSRTAVLGDPTEETLLDGELYEYEYYYDELPPEEELTPSVLNSPISEGKELSPAQPDEQLANPAETDGKQSEVITTELSIDEPVEENLGEPADPTTQRTTLNLLAGFPAVAESATASPDSEVHEPAVDSARVDEEEAFEVTSPSSSTTAATTTTTTTTTSEPTTRRVARLPPRPTGQPSSGTNNPITPARQPTSRFTPGNRSRFTPASDIEVTTRRSAFRPSNRPTSSRPDDRLANRPASSTRFRLTPTPVTPASASPEPPRTRPSRPLTSTRVRTRPVQQIKFGGRDETTEAVAETTSADGFDDATEADKPVTPNDLFAALFGPTSASPIVLSSAPDLETLEEEKVVDEKEKASLPSIESSLVDEEIVLKSERVENEEFIPDTISVGSEVRAADDQFSRSTESSIVSEGELKRQGSPSRTEAPFRFEDFFTPSTEEAVVTSQPETPAPTRVTTERTQRRTTEVVRTANPARTETPRVRTTTAPETIEKELLVGDTPVEVKDFDSTASSKPVDRGPPQTRQPSTTTTSTSRPPPRRGGRPKPRSSTQRPSSRIADYEYDYFFDDDTAGALDGTLGELADLTEKALLLKDGEVRCYDTGYFAHPDSCKKFISCSKTVRGAVRGWVYTCPQQLVFDPVGGMCNWAEAVDCKAPII</sequence>
<feature type="compositionally biased region" description="Polar residues" evidence="13">
    <location>
        <begin position="1256"/>
        <end position="1269"/>
    </location>
</feature>
<dbReference type="InterPro" id="IPR029070">
    <property type="entry name" value="Chitinase_insertion_sf"/>
</dbReference>
<dbReference type="InterPro" id="IPR011583">
    <property type="entry name" value="Chitinase_II/V-like_cat"/>
</dbReference>
<comment type="catalytic activity">
    <reaction evidence="1">
        <text>Random endo-hydrolysis of N-acetyl-beta-D-glucosaminide (1-&gt;4)-beta-linkages in chitin and chitodextrins.</text>
        <dbReference type="EC" id="3.2.1.14"/>
    </reaction>
</comment>
<evidence type="ECO:0000259" key="15">
    <source>
        <dbReference type="PROSITE" id="PS50940"/>
    </source>
</evidence>
<accession>A0A8B7PKP2</accession>
<dbReference type="PANTHER" id="PTHR11177">
    <property type="entry name" value="CHITINASE"/>
    <property type="match status" value="1"/>
</dbReference>
<keyword evidence="17" id="KW-1185">Reference proteome</keyword>
<evidence type="ECO:0000256" key="3">
    <source>
        <dbReference type="ARBA" id="ARBA00012729"/>
    </source>
</evidence>
<feature type="region of interest" description="Disordered" evidence="13">
    <location>
        <begin position="523"/>
        <end position="543"/>
    </location>
</feature>
<dbReference type="GO" id="GO:0006032">
    <property type="term" value="P:chitin catabolic process"/>
    <property type="evidence" value="ECO:0007669"/>
    <property type="project" value="UniProtKB-KW"/>
</dbReference>
<evidence type="ECO:0000256" key="7">
    <source>
        <dbReference type="ARBA" id="ARBA00023024"/>
    </source>
</evidence>
<dbReference type="Pfam" id="PF00704">
    <property type="entry name" value="Glyco_hydro_18"/>
    <property type="match status" value="1"/>
</dbReference>
<evidence type="ECO:0000256" key="14">
    <source>
        <dbReference type="SAM" id="SignalP"/>
    </source>
</evidence>
<dbReference type="CTD" id="31935"/>
<evidence type="ECO:0000313" key="17">
    <source>
        <dbReference type="Proteomes" id="UP000694843"/>
    </source>
</evidence>
<dbReference type="GeneID" id="108681426"/>
<evidence type="ECO:0000256" key="9">
    <source>
        <dbReference type="ARBA" id="ARBA00023277"/>
    </source>
</evidence>